<evidence type="ECO:0000313" key="2">
    <source>
        <dbReference type="EMBL" id="KAA8628582.1"/>
    </source>
</evidence>
<protein>
    <submittedName>
        <fullName evidence="2">Uncharacterized protein</fullName>
    </submittedName>
</protein>
<feature type="region of interest" description="Disordered" evidence="1">
    <location>
        <begin position="1"/>
        <end position="117"/>
    </location>
</feature>
<dbReference type="EMBL" id="NMPR01000175">
    <property type="protein sequence ID" value="KAA8628582.1"/>
    <property type="molecule type" value="Genomic_DNA"/>
</dbReference>
<feature type="compositionally biased region" description="Basic and acidic residues" evidence="1">
    <location>
        <begin position="1"/>
        <end position="13"/>
    </location>
</feature>
<feature type="compositionally biased region" description="Polar residues" evidence="1">
    <location>
        <begin position="335"/>
        <end position="344"/>
    </location>
</feature>
<reference evidence="2 3" key="1">
    <citation type="submission" date="2017-07" db="EMBL/GenBank/DDBJ databases">
        <title>Genome sequence of the Sordaria macrospora wild type strain R19027.</title>
        <authorList>
            <person name="Nowrousian M."/>
            <person name="Teichert I."/>
            <person name="Kueck U."/>
        </authorList>
    </citation>
    <scope>NUCLEOTIDE SEQUENCE [LARGE SCALE GENOMIC DNA]</scope>
    <source>
        <strain evidence="2 3">R19027</strain>
        <tissue evidence="2">Mycelium</tissue>
    </source>
</reference>
<feature type="compositionally biased region" description="Low complexity" evidence="1">
    <location>
        <begin position="301"/>
        <end position="317"/>
    </location>
</feature>
<sequence>MESSRASESKDSAEVTPLRVPRSRTREQTPPPRDNSDDEAEVKDTKGSDTAWVDVDELFVAAPPTSPTRDDSELANTGMTRLPAPQPSVEIEHHEYRAETPGSDGGNRIPISLRSKGPKSNADLGGYYFRQVMTLLERKHQDIMFYEEVENQSIMHLDWAYEEGNGLASKVEWGKAMFFGDWLYTDNGQREYYMEIQIKHISGEDDQVIRNLGMNPNEVWIGMGMVKETPTQGGDKRSLSSNSGRVSAVQPKKLLLSSLAGTHSGFPRSPSEERDNEELEDNATLALTNMNRCRPLPTTPPANTSSSASSGDGDATPKNVHVGSEDTDIRDPTAAVNSPSNSLWTPLKLSGRKTATSKSEQGIVAGPSTAQALQSPRLSFPHRFSSRSPQPDPDRPIGTGIPRSKPLVPHSTSFDSIDDEGDTIMSDDIVGEAGDNGGGENYEGDTTLSEIVIPGTPSRSPSPPSSPIRYSPDSDEDQAAESSISKENQNPRDHHHSSVALGHDTLNRLCTPDLDGSFVARKKRSSIYTVRVVAVSTEHSQNDNGFSGPPSSQRHATLLGHGGWVCPPFEERVAKWKADHGHLPLSCSAISEHEKKQYNNSLQTRCRAMPVMFDWSVDDPPRYYGEPAPIWSDLGDPCLEDVYWMVWQLLSGKQFIGFKRGTGFGFPRTHTRGDDALLERCPFKSPSGEAGVGSLVKGEEIRLREMSADKEKSRLEEEWQGMVNLKGGEE</sequence>
<dbReference type="Proteomes" id="UP000433876">
    <property type="component" value="Unassembled WGS sequence"/>
</dbReference>
<dbReference type="VEuPathDB" id="FungiDB:SMAC_06420"/>
<organism evidence="2 3">
    <name type="scientific">Sordaria macrospora</name>
    <dbReference type="NCBI Taxonomy" id="5147"/>
    <lineage>
        <taxon>Eukaryota</taxon>
        <taxon>Fungi</taxon>
        <taxon>Dikarya</taxon>
        <taxon>Ascomycota</taxon>
        <taxon>Pezizomycotina</taxon>
        <taxon>Sordariomycetes</taxon>
        <taxon>Sordariomycetidae</taxon>
        <taxon>Sordariales</taxon>
        <taxon>Sordariaceae</taxon>
        <taxon>Sordaria</taxon>
    </lineage>
</organism>
<comment type="caution">
    <text evidence="2">The sequence shown here is derived from an EMBL/GenBank/DDBJ whole genome shotgun (WGS) entry which is preliminary data.</text>
</comment>
<gene>
    <name evidence="2" type="ORF">SMACR_06420</name>
</gene>
<dbReference type="OMA" id="NEVWIGM"/>
<feature type="compositionally biased region" description="Polar residues" evidence="1">
    <location>
        <begin position="368"/>
        <end position="377"/>
    </location>
</feature>
<feature type="region of interest" description="Disordered" evidence="1">
    <location>
        <begin position="227"/>
        <end position="498"/>
    </location>
</feature>
<evidence type="ECO:0000256" key="1">
    <source>
        <dbReference type="SAM" id="MobiDB-lite"/>
    </source>
</evidence>
<evidence type="ECO:0000313" key="3">
    <source>
        <dbReference type="Proteomes" id="UP000433876"/>
    </source>
</evidence>
<dbReference type="AlphaFoldDB" id="A0A8S8ZJT9"/>
<name>A0A8S8ZJT9_SORMA</name>
<proteinExistence type="predicted"/>
<accession>A0A8S8ZJT9</accession>